<accession>E8T6U8</accession>
<protein>
    <recommendedName>
        <fullName evidence="3">DUF2997 domain-containing protein</fullName>
    </recommendedName>
</protein>
<evidence type="ECO:0008006" key="3">
    <source>
        <dbReference type="Google" id="ProtNLM"/>
    </source>
</evidence>
<keyword evidence="2" id="KW-1185">Reference proteome</keyword>
<evidence type="ECO:0000313" key="2">
    <source>
        <dbReference type="Proteomes" id="UP000006362"/>
    </source>
</evidence>
<geneLocation type="plasmid" evidence="1 2">
    <name>pTHEAM01</name>
</geneLocation>
<dbReference type="AlphaFoldDB" id="E8T6U8"/>
<proteinExistence type="predicted"/>
<dbReference type="HOGENOM" id="CLU_180396_2_0_0"/>
<sequence length="65" mass="7448">MKEKMIVVVRPDGSVEIETVGFKGKACVDFARPFKEALGEVEAERKKPEYYARGEVKKWQSQTLE</sequence>
<dbReference type="KEGG" id="tam:Theam_1815"/>
<dbReference type="Pfam" id="PF11211">
    <property type="entry name" value="DUF2997"/>
    <property type="match status" value="1"/>
</dbReference>
<evidence type="ECO:0000313" key="1">
    <source>
        <dbReference type="EMBL" id="ADU97771.1"/>
    </source>
</evidence>
<organism evidence="1 2">
    <name type="scientific">Thermovibrio ammonificans (strain DSM 15698 / JCM 12110 / HB-1)</name>
    <dbReference type="NCBI Taxonomy" id="648996"/>
    <lineage>
        <taxon>Bacteria</taxon>
        <taxon>Pseudomonadati</taxon>
        <taxon>Aquificota</taxon>
        <taxon>Aquificia</taxon>
        <taxon>Desulfurobacteriales</taxon>
        <taxon>Desulfurobacteriaceae</taxon>
        <taxon>Thermovibrio</taxon>
    </lineage>
</organism>
<keyword evidence="1" id="KW-0614">Plasmid</keyword>
<name>E8T6U8_THEA1</name>
<gene>
    <name evidence="1" type="ordered locus">Theam_1815</name>
</gene>
<dbReference type="EMBL" id="CP002445">
    <property type="protein sequence ID" value="ADU97771.1"/>
    <property type="molecule type" value="Genomic_DNA"/>
</dbReference>
<reference evidence="1" key="1">
    <citation type="submission" date="2011-01" db="EMBL/GenBank/DDBJ databases">
        <title>Complete sequence of plasmid of Thermovibrio ammonificans HB-1.</title>
        <authorList>
            <consortium name="US DOE Joint Genome Institute"/>
            <person name="Lucas S."/>
            <person name="Copeland A."/>
            <person name="Lapidus A."/>
            <person name="Cheng J.-F."/>
            <person name="Goodwin L."/>
            <person name="Pitluck S."/>
            <person name="Davenport K."/>
            <person name="Detter J.C."/>
            <person name="Han C."/>
            <person name="Tapia R."/>
            <person name="Land M."/>
            <person name="Hauser L."/>
            <person name="Kyrpides N."/>
            <person name="Ivanova N."/>
            <person name="Ovchinnikova G."/>
            <person name="Vetriani C."/>
            <person name="Woyke T."/>
        </authorList>
    </citation>
    <scope>NUCLEOTIDE SEQUENCE [LARGE SCALE GENOMIC DNA]</scope>
    <source>
        <strain evidence="1">HB-1</strain>
        <plasmid evidence="1">pTHEAM01</plasmid>
    </source>
</reference>
<dbReference type="RefSeq" id="WP_013524975.1">
    <property type="nucleotide sequence ID" value="NC_014917.1"/>
</dbReference>
<dbReference type="Proteomes" id="UP000006362">
    <property type="component" value="Plasmid pTHEAM01"/>
</dbReference>
<dbReference type="InterPro" id="IPR021375">
    <property type="entry name" value="DUF2997"/>
</dbReference>